<evidence type="ECO:0000256" key="9">
    <source>
        <dbReference type="ARBA" id="ARBA00023172"/>
    </source>
</evidence>
<dbReference type="PROSITE" id="PS50994">
    <property type="entry name" value="INTEGRASE"/>
    <property type="match status" value="1"/>
</dbReference>
<protein>
    <submittedName>
        <fullName evidence="12">Unnamed protein product</fullName>
    </submittedName>
</protein>
<dbReference type="InterPro" id="IPR039537">
    <property type="entry name" value="Retrotran_Ty1/copia-like"/>
</dbReference>
<name>A0A9W6XAS9_9STRA</name>
<dbReference type="GO" id="GO:0046872">
    <property type="term" value="F:metal ion binding"/>
    <property type="evidence" value="ECO:0007669"/>
    <property type="project" value="UniProtKB-KW"/>
</dbReference>
<evidence type="ECO:0000313" key="13">
    <source>
        <dbReference type="Proteomes" id="UP001165121"/>
    </source>
</evidence>
<evidence type="ECO:0000256" key="1">
    <source>
        <dbReference type="ARBA" id="ARBA00022722"/>
    </source>
</evidence>
<dbReference type="OrthoDB" id="413361at2759"/>
<evidence type="ECO:0000313" key="12">
    <source>
        <dbReference type="EMBL" id="GMF35039.1"/>
    </source>
</evidence>
<evidence type="ECO:0000256" key="6">
    <source>
        <dbReference type="ARBA" id="ARBA00022908"/>
    </source>
</evidence>
<dbReference type="GO" id="GO:0003887">
    <property type="term" value="F:DNA-directed DNA polymerase activity"/>
    <property type="evidence" value="ECO:0007669"/>
    <property type="project" value="UniProtKB-KW"/>
</dbReference>
<dbReference type="GO" id="GO:0004519">
    <property type="term" value="F:endonuclease activity"/>
    <property type="evidence" value="ECO:0007669"/>
    <property type="project" value="UniProtKB-KW"/>
</dbReference>
<evidence type="ECO:0000256" key="5">
    <source>
        <dbReference type="ARBA" id="ARBA00022842"/>
    </source>
</evidence>
<dbReference type="GO" id="GO:0006310">
    <property type="term" value="P:DNA recombination"/>
    <property type="evidence" value="ECO:0007669"/>
    <property type="project" value="UniProtKB-KW"/>
</dbReference>
<keyword evidence="4" id="KW-0378">Hydrolase</keyword>
<evidence type="ECO:0000256" key="7">
    <source>
        <dbReference type="ARBA" id="ARBA00022918"/>
    </source>
</evidence>
<evidence type="ECO:0000259" key="11">
    <source>
        <dbReference type="PROSITE" id="PS50994"/>
    </source>
</evidence>
<evidence type="ECO:0000256" key="2">
    <source>
        <dbReference type="ARBA" id="ARBA00022723"/>
    </source>
</evidence>
<dbReference type="AlphaFoldDB" id="A0A9W6XAS9"/>
<organism evidence="12 13">
    <name type="scientific">Phytophthora fragariaefolia</name>
    <dbReference type="NCBI Taxonomy" id="1490495"/>
    <lineage>
        <taxon>Eukaryota</taxon>
        <taxon>Sar</taxon>
        <taxon>Stramenopiles</taxon>
        <taxon>Oomycota</taxon>
        <taxon>Peronosporomycetes</taxon>
        <taxon>Peronosporales</taxon>
        <taxon>Peronosporaceae</taxon>
        <taxon>Phytophthora</taxon>
    </lineage>
</organism>
<feature type="domain" description="Integrase catalytic" evidence="11">
    <location>
        <begin position="1"/>
        <end position="75"/>
    </location>
</feature>
<dbReference type="SUPFAM" id="SSF53098">
    <property type="entry name" value="Ribonuclease H-like"/>
    <property type="match status" value="1"/>
</dbReference>
<dbReference type="EMBL" id="BSXT01000845">
    <property type="protein sequence ID" value="GMF35039.1"/>
    <property type="molecule type" value="Genomic_DNA"/>
</dbReference>
<dbReference type="InterPro" id="IPR036397">
    <property type="entry name" value="RNaseH_sf"/>
</dbReference>
<dbReference type="Proteomes" id="UP001165121">
    <property type="component" value="Unassembled WGS sequence"/>
</dbReference>
<gene>
    <name evidence="12" type="ORF">Pfra01_000916800</name>
</gene>
<dbReference type="PANTHER" id="PTHR42648:SF11">
    <property type="entry name" value="TRANSPOSON TY4-P GAG-POL POLYPROTEIN"/>
    <property type="match status" value="1"/>
</dbReference>
<dbReference type="GO" id="GO:0015074">
    <property type="term" value="P:DNA integration"/>
    <property type="evidence" value="ECO:0007669"/>
    <property type="project" value="UniProtKB-KW"/>
</dbReference>
<keyword evidence="7" id="KW-0695">RNA-directed DNA polymerase</keyword>
<feature type="region of interest" description="Disordered" evidence="10">
    <location>
        <begin position="182"/>
        <end position="234"/>
    </location>
</feature>
<dbReference type="PANTHER" id="PTHR42648">
    <property type="entry name" value="TRANSPOSASE, PUTATIVE-RELATED"/>
    <property type="match status" value="1"/>
</dbReference>
<evidence type="ECO:0000256" key="10">
    <source>
        <dbReference type="SAM" id="MobiDB-lite"/>
    </source>
</evidence>
<reference evidence="12" key="1">
    <citation type="submission" date="2023-04" db="EMBL/GenBank/DDBJ databases">
        <title>Phytophthora fragariaefolia NBRC 109709.</title>
        <authorList>
            <person name="Ichikawa N."/>
            <person name="Sato H."/>
            <person name="Tonouchi N."/>
        </authorList>
    </citation>
    <scope>NUCLEOTIDE SEQUENCE</scope>
    <source>
        <strain evidence="12">NBRC 109709</strain>
    </source>
</reference>
<dbReference type="GO" id="GO:0003676">
    <property type="term" value="F:nucleic acid binding"/>
    <property type="evidence" value="ECO:0007669"/>
    <property type="project" value="InterPro"/>
</dbReference>
<evidence type="ECO:0000256" key="3">
    <source>
        <dbReference type="ARBA" id="ARBA00022759"/>
    </source>
</evidence>
<dbReference type="GO" id="GO:0016787">
    <property type="term" value="F:hydrolase activity"/>
    <property type="evidence" value="ECO:0007669"/>
    <property type="project" value="UniProtKB-KW"/>
</dbReference>
<keyword evidence="8" id="KW-0808">Transferase</keyword>
<dbReference type="Gene3D" id="3.30.420.10">
    <property type="entry name" value="Ribonuclease H-like superfamily/Ribonuclease H"/>
    <property type="match status" value="1"/>
</dbReference>
<feature type="compositionally biased region" description="Polar residues" evidence="10">
    <location>
        <begin position="1"/>
        <end position="16"/>
    </location>
</feature>
<keyword evidence="2" id="KW-0479">Metal-binding</keyword>
<keyword evidence="3" id="KW-0255">Endonuclease</keyword>
<dbReference type="InterPro" id="IPR012337">
    <property type="entry name" value="RNaseH-like_sf"/>
</dbReference>
<evidence type="ECO:0000256" key="4">
    <source>
        <dbReference type="ARBA" id="ARBA00022801"/>
    </source>
</evidence>
<keyword evidence="8" id="KW-0548">Nucleotidyltransferase</keyword>
<keyword evidence="13" id="KW-1185">Reference proteome</keyword>
<proteinExistence type="predicted"/>
<keyword evidence="6" id="KW-0229">DNA integration</keyword>
<evidence type="ECO:0000256" key="8">
    <source>
        <dbReference type="ARBA" id="ARBA00022932"/>
    </source>
</evidence>
<feature type="region of interest" description="Disordered" evidence="10">
    <location>
        <begin position="1"/>
        <end position="21"/>
    </location>
</feature>
<dbReference type="Pfam" id="PF25597">
    <property type="entry name" value="SH3_retrovirus"/>
    <property type="match status" value="1"/>
</dbReference>
<sequence>MIPQEFSTPHTPQQDGKVQRSDRVVVEMARTMLQASGMGKRFWSDAVLAAAYIRKRCPTKVLGGKTPIEVVTGRTPVLHKLREFGCDAEVLLPKSQRHKLDAKTVKAIFIGYEKSGGYRFWVPSGRGGSGSLIISMTAVFFESSVPRSRTFTLDDEMPTQVQAKPASEVVPNQLDTIQEDTEMEGADSNQPSSDVQEQRLVDPRAEKQLVRRSTRVKKNPLVDSTSRSRTTRRR</sequence>
<dbReference type="InterPro" id="IPR001584">
    <property type="entry name" value="Integrase_cat-core"/>
</dbReference>
<dbReference type="GO" id="GO:0003964">
    <property type="term" value="F:RNA-directed DNA polymerase activity"/>
    <property type="evidence" value="ECO:0007669"/>
    <property type="project" value="UniProtKB-KW"/>
</dbReference>
<keyword evidence="1" id="KW-0540">Nuclease</keyword>
<comment type="caution">
    <text evidence="12">The sequence shown here is derived from an EMBL/GenBank/DDBJ whole genome shotgun (WGS) entry which is preliminary data.</text>
</comment>
<keyword evidence="9" id="KW-0233">DNA recombination</keyword>
<accession>A0A9W6XAS9</accession>
<dbReference type="InterPro" id="IPR057670">
    <property type="entry name" value="SH3_retrovirus"/>
</dbReference>
<keyword evidence="8" id="KW-0239">DNA-directed DNA polymerase</keyword>
<keyword evidence="5" id="KW-0460">Magnesium</keyword>
<feature type="compositionally biased region" description="Basic and acidic residues" evidence="10">
    <location>
        <begin position="196"/>
        <end position="209"/>
    </location>
</feature>